<dbReference type="GO" id="GO:0005506">
    <property type="term" value="F:iron ion binding"/>
    <property type="evidence" value="ECO:0007669"/>
    <property type="project" value="InterPro"/>
</dbReference>
<dbReference type="Proteomes" id="UP000198844">
    <property type="component" value="Unassembled WGS sequence"/>
</dbReference>
<keyword evidence="6 7" id="KW-0503">Monooxygenase</keyword>
<sequence length="419" mass="46827">MDGKAVDEAIASGTTYGNPETEHALFAQLRSEDPVHWTEPDGYKPFWTVTRHADVVAVQRAHEQFINAPRQHLVSLDFEALVKQAMGGRKHLTKSMHLMDGEQHTAYREITANWFFPQQVKLLDKSISALARRAIDDLERKAPECDFYRDIAVWYPLRVIMLILGLPDSDAPLLQRLTSSYFGGSDPEMQTAGDVIDAALALRQYFDVVAADRRAHPTDDVSSLIANGTVNGRPLEQYESASYYVALATAGHDTTSACIAGGVLALIQNPDQWQKLKENPSLIPTAVDEIIRWVSPIKHFFRTATQDCEVGETPVKAGDSLMMVYTSANRDELAFDQPFSFRVDRKPNRHVGFGYGVHMCLGMMLAKFEIQILLREMLTRIDSLELNGTPAWVESGFISGLKRLPISFQMKQSQAALAE</sequence>
<evidence type="ECO:0000256" key="7">
    <source>
        <dbReference type="RuleBase" id="RU000461"/>
    </source>
</evidence>
<dbReference type="GO" id="GO:0006707">
    <property type="term" value="P:cholesterol catabolic process"/>
    <property type="evidence" value="ECO:0007669"/>
    <property type="project" value="TreeGrafter"/>
</dbReference>
<evidence type="ECO:0000256" key="6">
    <source>
        <dbReference type="ARBA" id="ARBA00023033"/>
    </source>
</evidence>
<evidence type="ECO:0000256" key="5">
    <source>
        <dbReference type="ARBA" id="ARBA00023004"/>
    </source>
</evidence>
<evidence type="ECO:0000256" key="4">
    <source>
        <dbReference type="ARBA" id="ARBA00023002"/>
    </source>
</evidence>
<proteinExistence type="inferred from homology"/>
<dbReference type="PANTHER" id="PTHR46696:SF4">
    <property type="entry name" value="BIOTIN BIOSYNTHESIS CYTOCHROME P450"/>
    <property type="match status" value="1"/>
</dbReference>
<evidence type="ECO:0000256" key="1">
    <source>
        <dbReference type="ARBA" id="ARBA00010617"/>
    </source>
</evidence>
<evidence type="ECO:0000313" key="9">
    <source>
        <dbReference type="Proteomes" id="UP000198844"/>
    </source>
</evidence>
<dbReference type="SUPFAM" id="SSF48264">
    <property type="entry name" value="Cytochrome P450"/>
    <property type="match status" value="1"/>
</dbReference>
<dbReference type="InterPro" id="IPR017972">
    <property type="entry name" value="Cyt_P450_CS"/>
</dbReference>
<comment type="similarity">
    <text evidence="1 7">Belongs to the cytochrome P450 family.</text>
</comment>
<dbReference type="Gene3D" id="1.10.630.10">
    <property type="entry name" value="Cytochrome P450"/>
    <property type="match status" value="1"/>
</dbReference>
<dbReference type="Pfam" id="PF00067">
    <property type="entry name" value="p450"/>
    <property type="match status" value="1"/>
</dbReference>
<dbReference type="PROSITE" id="PS00086">
    <property type="entry name" value="CYTOCHROME_P450"/>
    <property type="match status" value="1"/>
</dbReference>
<accession>A0A1I7DBJ3</accession>
<dbReference type="AlphaFoldDB" id="A0A1I7DBJ3"/>
<dbReference type="InterPro" id="IPR036396">
    <property type="entry name" value="Cyt_P450_sf"/>
</dbReference>
<dbReference type="OrthoDB" id="4168525at2"/>
<keyword evidence="5 7" id="KW-0408">Iron</keyword>
<dbReference type="EMBL" id="FPBH01000009">
    <property type="protein sequence ID" value="SFU09088.1"/>
    <property type="molecule type" value="Genomic_DNA"/>
</dbReference>
<dbReference type="GO" id="GO:0008395">
    <property type="term" value="F:steroid hydroxylase activity"/>
    <property type="evidence" value="ECO:0007669"/>
    <property type="project" value="TreeGrafter"/>
</dbReference>
<dbReference type="PANTHER" id="PTHR46696">
    <property type="entry name" value="P450, PUTATIVE (EUROFUNG)-RELATED"/>
    <property type="match status" value="1"/>
</dbReference>
<evidence type="ECO:0000256" key="2">
    <source>
        <dbReference type="ARBA" id="ARBA00022617"/>
    </source>
</evidence>
<keyword evidence="2 7" id="KW-0349">Heme</keyword>
<evidence type="ECO:0000313" key="8">
    <source>
        <dbReference type="EMBL" id="SFU09088.1"/>
    </source>
</evidence>
<dbReference type="FunFam" id="1.10.630.10:FF:000018">
    <property type="entry name" value="Cytochrome P450 monooxygenase"/>
    <property type="match status" value="1"/>
</dbReference>
<evidence type="ECO:0000256" key="3">
    <source>
        <dbReference type="ARBA" id="ARBA00022723"/>
    </source>
</evidence>
<dbReference type="PRINTS" id="PR00359">
    <property type="entry name" value="BP450"/>
</dbReference>
<keyword evidence="4 7" id="KW-0560">Oxidoreductase</keyword>
<dbReference type="GO" id="GO:0020037">
    <property type="term" value="F:heme binding"/>
    <property type="evidence" value="ECO:0007669"/>
    <property type="project" value="InterPro"/>
</dbReference>
<organism evidence="8 9">
    <name type="scientific">Paraburkholderia aspalathi</name>
    <dbReference type="NCBI Taxonomy" id="1324617"/>
    <lineage>
        <taxon>Bacteria</taxon>
        <taxon>Pseudomonadati</taxon>
        <taxon>Pseudomonadota</taxon>
        <taxon>Betaproteobacteria</taxon>
        <taxon>Burkholderiales</taxon>
        <taxon>Burkholderiaceae</taxon>
        <taxon>Paraburkholderia</taxon>
    </lineage>
</organism>
<keyword evidence="3 7" id="KW-0479">Metal-binding</keyword>
<protein>
    <submittedName>
        <fullName evidence="8">Cytochrome P450</fullName>
    </submittedName>
</protein>
<dbReference type="GO" id="GO:0036199">
    <property type="term" value="F:cholest-4-en-3-one 26-monooxygenase activity"/>
    <property type="evidence" value="ECO:0007669"/>
    <property type="project" value="TreeGrafter"/>
</dbReference>
<name>A0A1I7DBJ3_9BURK</name>
<dbReference type="CDD" id="cd11033">
    <property type="entry name" value="CYP142-like"/>
    <property type="match status" value="1"/>
</dbReference>
<gene>
    <name evidence="8" type="ORF">SAMN05192563_1009129</name>
</gene>
<reference evidence="8 9" key="1">
    <citation type="submission" date="2016-10" db="EMBL/GenBank/DDBJ databases">
        <authorList>
            <person name="de Groot N.N."/>
        </authorList>
    </citation>
    <scope>NUCLEOTIDE SEQUENCE [LARGE SCALE GENOMIC DNA]</scope>
    <source>
        <strain evidence="8 9">LMG 27731</strain>
    </source>
</reference>
<dbReference type="InterPro" id="IPR001128">
    <property type="entry name" value="Cyt_P450"/>
</dbReference>
<dbReference type="InterPro" id="IPR002397">
    <property type="entry name" value="Cyt_P450_B"/>
</dbReference>
<dbReference type="RefSeq" id="WP_093635265.1">
    <property type="nucleotide sequence ID" value="NZ_FPBH01000009.1"/>
</dbReference>